<dbReference type="InterPro" id="IPR036986">
    <property type="entry name" value="S4_RNA-bd_sf"/>
</dbReference>
<dbReference type="InterPro" id="IPR002942">
    <property type="entry name" value="S4_RNA-bd"/>
</dbReference>
<dbReference type="PANTHER" id="PTHR21600:SF92">
    <property type="entry name" value="RIBOSOMAL LARGE SUBUNIT PSEUDOURIDINE SYNTHASE C"/>
    <property type="match status" value="1"/>
</dbReference>
<dbReference type="Proteomes" id="UP001259982">
    <property type="component" value="Unassembled WGS sequence"/>
</dbReference>
<comment type="catalytic activity">
    <reaction evidence="8">
        <text>a uridine in RNA = a pseudouridine in RNA</text>
        <dbReference type="Rhea" id="RHEA:48348"/>
        <dbReference type="Rhea" id="RHEA-COMP:12068"/>
        <dbReference type="Rhea" id="RHEA-COMP:12069"/>
        <dbReference type="ChEBI" id="CHEBI:65314"/>
        <dbReference type="ChEBI" id="CHEBI:65315"/>
    </reaction>
</comment>
<evidence type="ECO:0000256" key="2">
    <source>
        <dbReference type="ARBA" id="ARBA00002876"/>
    </source>
</evidence>
<comment type="function">
    <text evidence="2">Responsible for synthesis of pseudouridine from uracil at positions 955, 2504 and 2580 in 23S ribosomal RNA.</text>
</comment>
<reference evidence="11 12" key="1">
    <citation type="submission" date="2023-09" db="EMBL/GenBank/DDBJ databases">
        <authorList>
            <person name="Rey-Velasco X."/>
        </authorList>
    </citation>
    <scope>NUCLEOTIDE SEQUENCE [LARGE SCALE GENOMIC DNA]</scope>
    <source>
        <strain evidence="11 12">P385</strain>
    </source>
</reference>
<evidence type="ECO:0000313" key="12">
    <source>
        <dbReference type="Proteomes" id="UP001259982"/>
    </source>
</evidence>
<dbReference type="PROSITE" id="PS01129">
    <property type="entry name" value="PSI_RLU"/>
    <property type="match status" value="1"/>
</dbReference>
<dbReference type="InterPro" id="IPR006145">
    <property type="entry name" value="PsdUridine_synth_RsuA/RluA"/>
</dbReference>
<dbReference type="EC" id="5.4.99.-" evidence="8"/>
<feature type="domain" description="RNA-binding S4" evidence="10">
    <location>
        <begin position="1"/>
        <end position="60"/>
    </location>
</feature>
<keyword evidence="12" id="KW-1185">Reference proteome</keyword>
<evidence type="ECO:0000256" key="4">
    <source>
        <dbReference type="ARBA" id="ARBA00022552"/>
    </source>
</evidence>
<dbReference type="PANTHER" id="PTHR21600">
    <property type="entry name" value="MITOCHONDRIAL RNA PSEUDOURIDINE SYNTHASE"/>
    <property type="match status" value="1"/>
</dbReference>
<evidence type="ECO:0000313" key="11">
    <source>
        <dbReference type="EMBL" id="MDT0616897.1"/>
    </source>
</evidence>
<dbReference type="Pfam" id="PF00849">
    <property type="entry name" value="PseudoU_synth_2"/>
    <property type="match status" value="1"/>
</dbReference>
<evidence type="ECO:0000256" key="5">
    <source>
        <dbReference type="ARBA" id="ARBA00022884"/>
    </source>
</evidence>
<evidence type="ECO:0000259" key="10">
    <source>
        <dbReference type="SMART" id="SM00363"/>
    </source>
</evidence>
<dbReference type="SUPFAM" id="SSF55174">
    <property type="entry name" value="Alpha-L RNA-binding motif"/>
    <property type="match status" value="1"/>
</dbReference>
<dbReference type="NCBIfam" id="TIGR00005">
    <property type="entry name" value="rluA_subfam"/>
    <property type="match status" value="1"/>
</dbReference>
<gene>
    <name evidence="11" type="ORF">RM531_00275</name>
</gene>
<dbReference type="SUPFAM" id="SSF55120">
    <property type="entry name" value="Pseudouridine synthase"/>
    <property type="match status" value="1"/>
</dbReference>
<comment type="catalytic activity">
    <reaction evidence="1">
        <text>uridine(955/2504/2580) in 23S rRNA = pseudouridine(955/2504/2580) in 23S rRNA</text>
        <dbReference type="Rhea" id="RHEA:42528"/>
        <dbReference type="Rhea" id="RHEA-COMP:10099"/>
        <dbReference type="Rhea" id="RHEA-COMP:10100"/>
        <dbReference type="ChEBI" id="CHEBI:65314"/>
        <dbReference type="ChEBI" id="CHEBI:65315"/>
        <dbReference type="EC" id="5.4.99.24"/>
    </reaction>
</comment>
<dbReference type="CDD" id="cd02869">
    <property type="entry name" value="PseudoU_synth_RluA_like"/>
    <property type="match status" value="1"/>
</dbReference>
<dbReference type="SMART" id="SM00363">
    <property type="entry name" value="S4"/>
    <property type="match status" value="1"/>
</dbReference>
<dbReference type="Pfam" id="PF01479">
    <property type="entry name" value="S4"/>
    <property type="match status" value="1"/>
</dbReference>
<dbReference type="Gene3D" id="3.10.290.10">
    <property type="entry name" value="RNA-binding S4 domain"/>
    <property type="match status" value="1"/>
</dbReference>
<evidence type="ECO:0000256" key="7">
    <source>
        <dbReference type="PROSITE-ProRule" id="PRU00182"/>
    </source>
</evidence>
<dbReference type="PROSITE" id="PS50889">
    <property type="entry name" value="S4"/>
    <property type="match status" value="1"/>
</dbReference>
<comment type="similarity">
    <text evidence="3 8">Belongs to the pseudouridine synthase RluA family.</text>
</comment>
<dbReference type="Gene3D" id="3.30.2350.10">
    <property type="entry name" value="Pseudouridine synthase"/>
    <property type="match status" value="1"/>
</dbReference>
<protein>
    <recommendedName>
        <fullName evidence="8">Pseudouridine synthase</fullName>
        <ecNumber evidence="8">5.4.99.-</ecNumber>
    </recommendedName>
</protein>
<dbReference type="InterPro" id="IPR050188">
    <property type="entry name" value="RluA_PseudoU_synthase"/>
</dbReference>
<keyword evidence="6 8" id="KW-0413">Isomerase</keyword>
<dbReference type="InterPro" id="IPR006225">
    <property type="entry name" value="PsdUridine_synth_RluC/D"/>
</dbReference>
<sequence>MRLDNFLMRSLRDVPRSHIYRIIRSGEVRVNRGRAKPATRLNDGDDVRIPPVRVPERSDPGRPPDRLMQAAVASIAEETEDLLLLNKPAGLSVHAGTGIRFGLVELLRTARDEPRLELIHRLDRDTSGCLLLARNRRALNDWRAAWRDHAVDKAYLALLTGVWRGGERVVDAPLVRDREQGGERMSAVDAAGRSAHSRFVPQQHFADATLAAVYIRTGRTHQIRVHGAHIGHPVAGDDKYGDRPANRVLRAAGLPRLCLHAWQLQRPDTGHAWTLSPPEDLAVFLQQLSARDDAS</sequence>
<proteinExistence type="inferred from homology"/>
<evidence type="ECO:0000256" key="8">
    <source>
        <dbReference type="RuleBase" id="RU362028"/>
    </source>
</evidence>
<dbReference type="InterPro" id="IPR006224">
    <property type="entry name" value="PsdUridine_synth_RluA-like_CS"/>
</dbReference>
<evidence type="ECO:0000256" key="6">
    <source>
        <dbReference type="ARBA" id="ARBA00023235"/>
    </source>
</evidence>
<evidence type="ECO:0000256" key="9">
    <source>
        <dbReference type="SAM" id="MobiDB-lite"/>
    </source>
</evidence>
<keyword evidence="4" id="KW-0698">rRNA processing</keyword>
<dbReference type="RefSeq" id="WP_311656407.1">
    <property type="nucleotide sequence ID" value="NZ_JAVRHY010000001.1"/>
</dbReference>
<accession>A0ABU3B362</accession>
<dbReference type="EMBL" id="JAVRHY010000001">
    <property type="protein sequence ID" value="MDT0616897.1"/>
    <property type="molecule type" value="Genomic_DNA"/>
</dbReference>
<feature type="region of interest" description="Disordered" evidence="9">
    <location>
        <begin position="37"/>
        <end position="64"/>
    </location>
</feature>
<dbReference type="InterPro" id="IPR020103">
    <property type="entry name" value="PsdUridine_synth_cat_dom_sf"/>
</dbReference>
<keyword evidence="5 7" id="KW-0694">RNA-binding</keyword>
<dbReference type="CDD" id="cd00165">
    <property type="entry name" value="S4"/>
    <property type="match status" value="1"/>
</dbReference>
<feature type="compositionally biased region" description="Basic and acidic residues" evidence="9">
    <location>
        <begin position="42"/>
        <end position="64"/>
    </location>
</feature>
<organism evidence="11 12">
    <name type="scientific">Spectribacter acetivorans</name>
    <dbReference type="NCBI Taxonomy" id="3075603"/>
    <lineage>
        <taxon>Bacteria</taxon>
        <taxon>Pseudomonadati</taxon>
        <taxon>Pseudomonadota</taxon>
        <taxon>Gammaproteobacteria</taxon>
        <taxon>Salinisphaerales</taxon>
        <taxon>Salinisphaeraceae</taxon>
        <taxon>Spectribacter</taxon>
    </lineage>
</organism>
<evidence type="ECO:0000256" key="1">
    <source>
        <dbReference type="ARBA" id="ARBA00000381"/>
    </source>
</evidence>
<name>A0ABU3B362_9GAMM</name>
<comment type="caution">
    <text evidence="11">The sequence shown here is derived from an EMBL/GenBank/DDBJ whole genome shotgun (WGS) entry which is preliminary data.</text>
</comment>
<evidence type="ECO:0000256" key="3">
    <source>
        <dbReference type="ARBA" id="ARBA00010876"/>
    </source>
</evidence>